<evidence type="ECO:0000256" key="2">
    <source>
        <dbReference type="SAM" id="MobiDB-lite"/>
    </source>
</evidence>
<dbReference type="Pfam" id="PF20167">
    <property type="entry name" value="Transposase_32"/>
    <property type="match status" value="1"/>
</dbReference>
<dbReference type="InterPro" id="IPR046796">
    <property type="entry name" value="Transposase_32_dom"/>
</dbReference>
<name>A0A445D503_ARAHY</name>
<reference evidence="4 5" key="1">
    <citation type="submission" date="2019-01" db="EMBL/GenBank/DDBJ databases">
        <title>Sequencing of cultivated peanut Arachis hypogaea provides insights into genome evolution and oil improvement.</title>
        <authorList>
            <person name="Chen X."/>
        </authorList>
    </citation>
    <scope>NUCLEOTIDE SEQUENCE [LARGE SCALE GENOMIC DNA]</scope>
    <source>
        <strain evidence="5">cv. Fuhuasheng</strain>
        <tissue evidence="4">Leaves</tissue>
    </source>
</reference>
<dbReference type="EMBL" id="SDMP01000005">
    <property type="protein sequence ID" value="RYR58322.1"/>
    <property type="molecule type" value="Genomic_DNA"/>
</dbReference>
<feature type="coiled-coil region" evidence="1">
    <location>
        <begin position="159"/>
        <end position="229"/>
    </location>
</feature>
<dbReference type="Proteomes" id="UP000289738">
    <property type="component" value="Chromosome A05"/>
</dbReference>
<feature type="region of interest" description="Disordered" evidence="2">
    <location>
        <begin position="108"/>
        <end position="131"/>
    </location>
</feature>
<accession>A0A445D503</accession>
<protein>
    <recommendedName>
        <fullName evidence="3">Putative plant transposon protein domain-containing protein</fullName>
    </recommendedName>
</protein>
<evidence type="ECO:0000313" key="4">
    <source>
        <dbReference type="EMBL" id="RYR58322.1"/>
    </source>
</evidence>
<sequence>MCVIGSYWERYSNKRPRFISRGDLIPEAKGWFELVRRSILPATNNSEVNIAQATIVHCLIKGGGINVHEIIAEGIQDSAEKNDPGARLWYLSTILRCITYVAPAQRQRRPQIRKRTSQEEPQQEDPHQEEYQQEEYYDPTNINLNHIQRAIEDLGRSYMEGQEQQLHVQSQRMDRQEELLSNWMNQQREWQKQQMKQQQEHYSQLTQAINQVTERQECQDKRLQELNQRQLSQMKAFNEFSMLNEGWQLHREEFSINTQAKLTYVAGHMHNLHPIIPIYEAVRKDLIEQEEGKVK</sequence>
<dbReference type="AlphaFoldDB" id="A0A445D503"/>
<keyword evidence="5" id="KW-1185">Reference proteome</keyword>
<proteinExistence type="predicted"/>
<evidence type="ECO:0000313" key="5">
    <source>
        <dbReference type="Proteomes" id="UP000289738"/>
    </source>
</evidence>
<feature type="domain" description="Putative plant transposon protein" evidence="3">
    <location>
        <begin position="1"/>
        <end position="94"/>
    </location>
</feature>
<evidence type="ECO:0000259" key="3">
    <source>
        <dbReference type="Pfam" id="PF20167"/>
    </source>
</evidence>
<keyword evidence="1" id="KW-0175">Coiled coil</keyword>
<organism evidence="4 5">
    <name type="scientific">Arachis hypogaea</name>
    <name type="common">Peanut</name>
    <dbReference type="NCBI Taxonomy" id="3818"/>
    <lineage>
        <taxon>Eukaryota</taxon>
        <taxon>Viridiplantae</taxon>
        <taxon>Streptophyta</taxon>
        <taxon>Embryophyta</taxon>
        <taxon>Tracheophyta</taxon>
        <taxon>Spermatophyta</taxon>
        <taxon>Magnoliopsida</taxon>
        <taxon>eudicotyledons</taxon>
        <taxon>Gunneridae</taxon>
        <taxon>Pentapetalae</taxon>
        <taxon>rosids</taxon>
        <taxon>fabids</taxon>
        <taxon>Fabales</taxon>
        <taxon>Fabaceae</taxon>
        <taxon>Papilionoideae</taxon>
        <taxon>50 kb inversion clade</taxon>
        <taxon>dalbergioids sensu lato</taxon>
        <taxon>Dalbergieae</taxon>
        <taxon>Pterocarpus clade</taxon>
        <taxon>Arachis</taxon>
    </lineage>
</organism>
<gene>
    <name evidence="4" type="ORF">Ahy_A05g024008</name>
</gene>
<evidence type="ECO:0000256" key="1">
    <source>
        <dbReference type="SAM" id="Coils"/>
    </source>
</evidence>
<comment type="caution">
    <text evidence="4">The sequence shown here is derived from an EMBL/GenBank/DDBJ whole genome shotgun (WGS) entry which is preliminary data.</text>
</comment>